<reference evidence="1 2" key="1">
    <citation type="submission" date="2020-06" db="EMBL/GenBank/DDBJ databases">
        <title>Transcriptomic and genomic resources for Thalictrum thalictroides and T. hernandezii: Facilitating candidate gene discovery in an emerging model plant lineage.</title>
        <authorList>
            <person name="Arias T."/>
            <person name="Riano-Pachon D.M."/>
            <person name="Di Stilio V.S."/>
        </authorList>
    </citation>
    <scope>NUCLEOTIDE SEQUENCE [LARGE SCALE GENOMIC DNA]</scope>
    <source>
        <strain evidence="2">cv. WT478/WT964</strain>
        <tissue evidence="1">Leaves</tissue>
    </source>
</reference>
<gene>
    <name evidence="1" type="ORF">FRX31_018441</name>
</gene>
<dbReference type="AlphaFoldDB" id="A0A7J6W600"/>
<keyword evidence="2" id="KW-1185">Reference proteome</keyword>
<name>A0A7J6W600_THATH</name>
<protein>
    <submittedName>
        <fullName evidence="1">Uncharacterized protein</fullName>
    </submittedName>
</protein>
<evidence type="ECO:0000313" key="1">
    <source>
        <dbReference type="EMBL" id="KAF5191972.1"/>
    </source>
</evidence>
<organism evidence="1 2">
    <name type="scientific">Thalictrum thalictroides</name>
    <name type="common">Rue-anemone</name>
    <name type="synonym">Anemone thalictroides</name>
    <dbReference type="NCBI Taxonomy" id="46969"/>
    <lineage>
        <taxon>Eukaryota</taxon>
        <taxon>Viridiplantae</taxon>
        <taxon>Streptophyta</taxon>
        <taxon>Embryophyta</taxon>
        <taxon>Tracheophyta</taxon>
        <taxon>Spermatophyta</taxon>
        <taxon>Magnoliopsida</taxon>
        <taxon>Ranunculales</taxon>
        <taxon>Ranunculaceae</taxon>
        <taxon>Thalictroideae</taxon>
        <taxon>Thalictrum</taxon>
    </lineage>
</organism>
<sequence length="67" mass="8146">MNINVRKDHWAWIKPLCEYINPSDRRWKKLGWKYLHGAMNTNESLQLTIYQLASRWHVCSEEVETKE</sequence>
<accession>A0A7J6W600</accession>
<proteinExistence type="predicted"/>
<dbReference type="EMBL" id="JABWDY010022066">
    <property type="protein sequence ID" value="KAF5191972.1"/>
    <property type="molecule type" value="Genomic_DNA"/>
</dbReference>
<evidence type="ECO:0000313" key="2">
    <source>
        <dbReference type="Proteomes" id="UP000554482"/>
    </source>
</evidence>
<dbReference type="Proteomes" id="UP000554482">
    <property type="component" value="Unassembled WGS sequence"/>
</dbReference>
<comment type="caution">
    <text evidence="1">The sequence shown here is derived from an EMBL/GenBank/DDBJ whole genome shotgun (WGS) entry which is preliminary data.</text>
</comment>